<dbReference type="GO" id="GO:0005524">
    <property type="term" value="F:ATP binding"/>
    <property type="evidence" value="ECO:0007669"/>
    <property type="project" value="UniProtKB-KW"/>
</dbReference>
<dbReference type="Proteomes" id="UP000428330">
    <property type="component" value="Chromosome"/>
</dbReference>
<gene>
    <name evidence="5" type="ORF">EI983_13020</name>
</gene>
<evidence type="ECO:0000256" key="2">
    <source>
        <dbReference type="ARBA" id="ARBA00022801"/>
    </source>
</evidence>
<accession>A0A6I6IPR6</accession>
<keyword evidence="2" id="KW-0378">Hydrolase</keyword>
<dbReference type="SUPFAM" id="SSF160467">
    <property type="entry name" value="PH0987 N-terminal domain-like"/>
    <property type="match status" value="1"/>
</dbReference>
<evidence type="ECO:0000259" key="4">
    <source>
        <dbReference type="SMART" id="SM00796"/>
    </source>
</evidence>
<dbReference type="InterPro" id="IPR029000">
    <property type="entry name" value="Cyclophilin-like_dom_sf"/>
</dbReference>
<dbReference type="Gene3D" id="2.40.100.10">
    <property type="entry name" value="Cyclophilin-like"/>
    <property type="match status" value="1"/>
</dbReference>
<dbReference type="KEGG" id="rom:EI983_13020"/>
<proteinExistence type="predicted"/>
<dbReference type="SMART" id="SM00796">
    <property type="entry name" value="AHS1"/>
    <property type="match status" value="1"/>
</dbReference>
<keyword evidence="3" id="KW-0067">ATP-binding</keyword>
<evidence type="ECO:0000313" key="5">
    <source>
        <dbReference type="EMBL" id="QGX99140.1"/>
    </source>
</evidence>
<dbReference type="SUPFAM" id="SSF50891">
    <property type="entry name" value="Cyclophilin-like"/>
    <property type="match status" value="1"/>
</dbReference>
<reference evidence="6" key="1">
    <citation type="submission" date="2018-12" db="EMBL/GenBank/DDBJ databases">
        <title>Complete genome sequence of Roseovarius sp. MME-070.</title>
        <authorList>
            <person name="Nam Y.-D."/>
            <person name="Kang J."/>
            <person name="Chung W.-H."/>
            <person name="Park Y.S."/>
        </authorList>
    </citation>
    <scope>NUCLEOTIDE SEQUENCE [LARGE SCALE GENOMIC DNA]</scope>
    <source>
        <strain evidence="6">MME-070</strain>
    </source>
</reference>
<dbReference type="GO" id="GO:0016787">
    <property type="term" value="F:hydrolase activity"/>
    <property type="evidence" value="ECO:0007669"/>
    <property type="project" value="UniProtKB-KW"/>
</dbReference>
<feature type="domain" description="Carboxyltransferase" evidence="4">
    <location>
        <begin position="7"/>
        <end position="211"/>
    </location>
</feature>
<protein>
    <submittedName>
        <fullName evidence="5">Carboxyltransferase domain-containing protein</fullName>
    </submittedName>
</protein>
<dbReference type="PANTHER" id="PTHR34698:SF2">
    <property type="entry name" value="5-OXOPROLINASE SUBUNIT B"/>
    <property type="match status" value="1"/>
</dbReference>
<dbReference type="OrthoDB" id="9778567at2"/>
<dbReference type="InterPro" id="IPR003833">
    <property type="entry name" value="CT_C_D"/>
</dbReference>
<organism evidence="5 6">
    <name type="scientific">Roseovarius faecimaris</name>
    <dbReference type="NCBI Taxonomy" id="2494550"/>
    <lineage>
        <taxon>Bacteria</taxon>
        <taxon>Pseudomonadati</taxon>
        <taxon>Pseudomonadota</taxon>
        <taxon>Alphaproteobacteria</taxon>
        <taxon>Rhodobacterales</taxon>
        <taxon>Roseobacteraceae</taxon>
        <taxon>Roseovarius</taxon>
    </lineage>
</organism>
<dbReference type="GO" id="GO:0016740">
    <property type="term" value="F:transferase activity"/>
    <property type="evidence" value="ECO:0007669"/>
    <property type="project" value="UniProtKB-KW"/>
</dbReference>
<dbReference type="RefSeq" id="WP_157707820.1">
    <property type="nucleotide sequence ID" value="NZ_CP034348.1"/>
</dbReference>
<dbReference type="PANTHER" id="PTHR34698">
    <property type="entry name" value="5-OXOPROLINASE SUBUNIT B"/>
    <property type="match status" value="1"/>
</dbReference>
<dbReference type="EMBL" id="CP034348">
    <property type="protein sequence ID" value="QGX99140.1"/>
    <property type="molecule type" value="Genomic_DNA"/>
</dbReference>
<keyword evidence="6" id="KW-1185">Reference proteome</keyword>
<evidence type="ECO:0000256" key="3">
    <source>
        <dbReference type="ARBA" id="ARBA00022840"/>
    </source>
</evidence>
<keyword evidence="5" id="KW-0808">Transferase</keyword>
<evidence type="ECO:0000313" key="6">
    <source>
        <dbReference type="Proteomes" id="UP000428330"/>
    </source>
</evidence>
<dbReference type="InterPro" id="IPR010016">
    <property type="entry name" value="PxpB"/>
</dbReference>
<dbReference type="AlphaFoldDB" id="A0A6I6IPR6"/>
<sequence length="244" mass="26559">MIAQSFPRISPLGVDGFLVSFGDKLAEPANRAALAFRAALERESWRGVEESSTSLASAYLRFDLAAATHVEMQARLEGLLNAQDWCAADLPGGRRLWRIPTVYGTALAPQLEEAARAAGVSAQEAVAMLSRTRVRVQTIGFAPGQPYLGELPENWDIPRQTKLTDNVPQGALVVAIRQLVLFSVTTPTGWRHIGQTAFRLFRPESDSPFTLRPGDEVLFPEASAEALENMRQDPEGGASCEPLT</sequence>
<dbReference type="Pfam" id="PF02682">
    <property type="entry name" value="CT_C_D"/>
    <property type="match status" value="1"/>
</dbReference>
<dbReference type="Gene3D" id="3.30.1360.40">
    <property type="match status" value="1"/>
</dbReference>
<evidence type="ECO:0000256" key="1">
    <source>
        <dbReference type="ARBA" id="ARBA00022741"/>
    </source>
</evidence>
<keyword evidence="1" id="KW-0547">Nucleotide-binding</keyword>
<name>A0A6I6IPR6_9RHOB</name>